<accession>A0A3G2S341</accession>
<dbReference type="Pfam" id="PF01370">
    <property type="entry name" value="Epimerase"/>
    <property type="match status" value="1"/>
</dbReference>
<dbReference type="PANTHER" id="PTHR12126:SF16">
    <property type="entry name" value="MIOREX COMPLEX COMPONENT 2"/>
    <property type="match status" value="1"/>
</dbReference>
<dbReference type="InterPro" id="IPR001509">
    <property type="entry name" value="Epimerase_deHydtase"/>
</dbReference>
<dbReference type="GO" id="GO:0005739">
    <property type="term" value="C:mitochondrion"/>
    <property type="evidence" value="ECO:0007669"/>
    <property type="project" value="TreeGrafter"/>
</dbReference>
<evidence type="ECO:0000313" key="3">
    <source>
        <dbReference type="Proteomes" id="UP000269793"/>
    </source>
</evidence>
<dbReference type="Gene3D" id="3.40.50.720">
    <property type="entry name" value="NAD(P)-binding Rossmann-like Domain"/>
    <property type="match status" value="1"/>
</dbReference>
<dbReference type="EMBL" id="CP033149">
    <property type="protein sequence ID" value="AYO41849.1"/>
    <property type="molecule type" value="Genomic_DNA"/>
</dbReference>
<feature type="domain" description="NAD-dependent epimerase/dehydratase" evidence="1">
    <location>
        <begin position="8"/>
        <end position="85"/>
    </location>
</feature>
<dbReference type="VEuPathDB" id="FungiDB:DNF11_0899"/>
<evidence type="ECO:0000259" key="1">
    <source>
        <dbReference type="Pfam" id="PF01370"/>
    </source>
</evidence>
<organism evidence="2 3">
    <name type="scientific">Malassezia restricta (strain ATCC 96810 / NBRC 103918 / CBS 7877)</name>
    <name type="common">Seborrheic dermatitis infection agent</name>
    <dbReference type="NCBI Taxonomy" id="425264"/>
    <lineage>
        <taxon>Eukaryota</taxon>
        <taxon>Fungi</taxon>
        <taxon>Dikarya</taxon>
        <taxon>Basidiomycota</taxon>
        <taxon>Ustilaginomycotina</taxon>
        <taxon>Malasseziomycetes</taxon>
        <taxon>Malasseziales</taxon>
        <taxon>Malasseziaceae</taxon>
        <taxon>Malassezia</taxon>
    </lineage>
</organism>
<dbReference type="InterPro" id="IPR051207">
    <property type="entry name" value="ComplexI_NDUFA9_subunit"/>
</dbReference>
<dbReference type="STRING" id="425264.A0A3G2S341"/>
<keyword evidence="3" id="KW-1185">Reference proteome</keyword>
<gene>
    <name evidence="2" type="ORF">DNF11_0899</name>
</gene>
<proteinExistence type="predicted"/>
<evidence type="ECO:0000313" key="2">
    <source>
        <dbReference type="EMBL" id="AYO41849.1"/>
    </source>
</evidence>
<dbReference type="OrthoDB" id="276721at2759"/>
<name>A0A3G2S341_MALR7</name>
<dbReference type="InterPro" id="IPR036291">
    <property type="entry name" value="NAD(P)-bd_dom_sf"/>
</dbReference>
<dbReference type="SUPFAM" id="SSF51735">
    <property type="entry name" value="NAD(P)-binding Rossmann-fold domains"/>
    <property type="match status" value="1"/>
</dbReference>
<protein>
    <recommendedName>
        <fullName evidence="1">NAD-dependent epimerase/dehydratase domain-containing protein</fullName>
    </recommendedName>
</protein>
<reference evidence="2 3" key="1">
    <citation type="submission" date="2018-10" db="EMBL/GenBank/DDBJ databases">
        <title>Complete genome sequence of Malassezia restricta CBS 7877.</title>
        <authorList>
            <person name="Morand S.C."/>
            <person name="Bertignac M."/>
            <person name="Iltis A."/>
            <person name="Kolder I."/>
            <person name="Pirovano W."/>
            <person name="Jourdain R."/>
            <person name="Clavaud C."/>
        </authorList>
    </citation>
    <scope>NUCLEOTIDE SEQUENCE [LARGE SCALE GENOMIC DNA]</scope>
    <source>
        <strain evidence="2 3">CBS 7877</strain>
    </source>
</reference>
<dbReference type="Proteomes" id="UP000269793">
    <property type="component" value="Chromosome II"/>
</dbReference>
<dbReference type="AlphaFoldDB" id="A0A3G2S341"/>
<sequence>MSIQQRLLVVGGNGFVGSAVCKQALSRGWEVISISGSGRPFRTPRGHAPTWTTSDKMQWHKADAFDKDAYRELAASCTAAVHTVGILMESNYKGQEGSSMGAIRGLLKGWGLASSNPLASNGQKDITYERMNRDAAISVAETFKEAHASTESDNPLPFVVMSAADIMRPLISARYTSTKYEAEQYIEEHAGHILRPVFMRPGLMYHPHNRPWSTIPATMIDLSYNLHKMHRRWKVPIPSPAGVLRSSLIPAAFHPLSGALTTPALHVDTVAMAICEAISRPEVRGAQLSESIRQLAGWPAETDAA</sequence>
<dbReference type="PANTHER" id="PTHR12126">
    <property type="entry name" value="NADH-UBIQUINONE OXIDOREDUCTASE 39 KDA SUBUNIT-RELATED"/>
    <property type="match status" value="1"/>
</dbReference>
<dbReference type="GO" id="GO:0044877">
    <property type="term" value="F:protein-containing complex binding"/>
    <property type="evidence" value="ECO:0007669"/>
    <property type="project" value="TreeGrafter"/>
</dbReference>